<gene>
    <name evidence="1" type="ORF">AA0113_g6140</name>
</gene>
<dbReference type="EMBL" id="PEJP01000022">
    <property type="protein sequence ID" value="RYO63104.1"/>
    <property type="molecule type" value="Genomic_DNA"/>
</dbReference>
<accession>A0A4Q4S036</accession>
<evidence type="ECO:0000313" key="1">
    <source>
        <dbReference type="EMBL" id="RYO63104.1"/>
    </source>
</evidence>
<dbReference type="AlphaFoldDB" id="A0A4Q4S036"/>
<dbReference type="Proteomes" id="UP000293823">
    <property type="component" value="Unassembled WGS sequence"/>
</dbReference>
<protein>
    <submittedName>
        <fullName evidence="1">Uncharacterized protein</fullName>
    </submittedName>
</protein>
<evidence type="ECO:0000313" key="2">
    <source>
        <dbReference type="Proteomes" id="UP000293823"/>
    </source>
</evidence>
<reference evidence="2" key="1">
    <citation type="journal article" date="2019" name="bioRxiv">
        <title>Genomics, evolutionary history and diagnostics of the Alternaria alternata species group including apple and Asian pear pathotypes.</title>
        <authorList>
            <person name="Armitage A.D."/>
            <person name="Cockerton H.M."/>
            <person name="Sreenivasaprasad S."/>
            <person name="Woodhall J.W."/>
            <person name="Lane C.R."/>
            <person name="Harrison R.J."/>
            <person name="Clarkson J.P."/>
        </authorList>
    </citation>
    <scope>NUCLEOTIDE SEQUENCE [LARGE SCALE GENOMIC DNA]</scope>
    <source>
        <strain evidence="2">RGR 97.0016</strain>
    </source>
</reference>
<comment type="caution">
    <text evidence="1">The sequence shown here is derived from an EMBL/GenBank/DDBJ whole genome shotgun (WGS) entry which is preliminary data.</text>
</comment>
<proteinExistence type="predicted"/>
<name>A0A4Q4S036_9PLEO</name>
<sequence length="43" mass="4623">MRLRAGFPFQRRSSVCPMLNFPGYLPAPNGAYLKGGGSSHNAV</sequence>
<organism evidence="1 2">
    <name type="scientific">Alternaria arborescens</name>
    <dbReference type="NCBI Taxonomy" id="156630"/>
    <lineage>
        <taxon>Eukaryota</taxon>
        <taxon>Fungi</taxon>
        <taxon>Dikarya</taxon>
        <taxon>Ascomycota</taxon>
        <taxon>Pezizomycotina</taxon>
        <taxon>Dothideomycetes</taxon>
        <taxon>Pleosporomycetidae</taxon>
        <taxon>Pleosporales</taxon>
        <taxon>Pleosporineae</taxon>
        <taxon>Pleosporaceae</taxon>
        <taxon>Alternaria</taxon>
        <taxon>Alternaria sect. Alternaria</taxon>
    </lineage>
</organism>
<keyword evidence="2" id="KW-1185">Reference proteome</keyword>